<dbReference type="Proteomes" id="UP000034320">
    <property type="component" value="Unassembled WGS sequence"/>
</dbReference>
<sequence length="34" mass="3830">MIKVFPMQSLFNLDFNPGAHGRLEGNTADFIYAD</sequence>
<evidence type="ECO:0000313" key="2">
    <source>
        <dbReference type="Proteomes" id="UP000034320"/>
    </source>
</evidence>
<organism evidence="1 2">
    <name type="scientific">Candidatus Gottesmanbacteria bacterium GW2011_GWA2_42_18</name>
    <dbReference type="NCBI Taxonomy" id="1618442"/>
    <lineage>
        <taxon>Bacteria</taxon>
        <taxon>Candidatus Gottesmaniibacteriota</taxon>
    </lineage>
</organism>
<evidence type="ECO:0000313" key="1">
    <source>
        <dbReference type="EMBL" id="KKS47855.1"/>
    </source>
</evidence>
<dbReference type="EMBL" id="LCDD01000002">
    <property type="protein sequence ID" value="KKS47855.1"/>
    <property type="molecule type" value="Genomic_DNA"/>
</dbReference>
<gene>
    <name evidence="1" type="ORF">UV09_C0002G0033</name>
</gene>
<comment type="caution">
    <text evidence="1">The sequence shown here is derived from an EMBL/GenBank/DDBJ whole genome shotgun (WGS) entry which is preliminary data.</text>
</comment>
<name>A0A0G0ZGG3_9BACT</name>
<proteinExistence type="predicted"/>
<accession>A0A0G0ZGG3</accession>
<reference evidence="1 2" key="1">
    <citation type="journal article" date="2015" name="Nature">
        <title>rRNA introns, odd ribosomes, and small enigmatic genomes across a large radiation of phyla.</title>
        <authorList>
            <person name="Brown C.T."/>
            <person name="Hug L.A."/>
            <person name="Thomas B.C."/>
            <person name="Sharon I."/>
            <person name="Castelle C.J."/>
            <person name="Singh A."/>
            <person name="Wilkins M.J."/>
            <person name="Williams K.H."/>
            <person name="Banfield J.F."/>
        </authorList>
    </citation>
    <scope>NUCLEOTIDE SEQUENCE [LARGE SCALE GENOMIC DNA]</scope>
</reference>
<protein>
    <submittedName>
        <fullName evidence="1">Uncharacterized protein</fullName>
    </submittedName>
</protein>
<dbReference type="AlphaFoldDB" id="A0A0G0ZGG3"/>